<dbReference type="Pfam" id="PF04964">
    <property type="entry name" value="Flp_Fap"/>
    <property type="match status" value="1"/>
</dbReference>
<keyword evidence="1" id="KW-1133">Transmembrane helix</keyword>
<comment type="caution">
    <text evidence="2">The sequence shown here is derived from an EMBL/GenBank/DDBJ whole genome shotgun (WGS) entry which is preliminary data.</text>
</comment>
<dbReference type="EMBL" id="WUYC01000001">
    <property type="protein sequence ID" value="MBM4712697.1"/>
    <property type="molecule type" value="Genomic_DNA"/>
</dbReference>
<feature type="transmembrane region" description="Helical" evidence="1">
    <location>
        <begin position="31"/>
        <end position="51"/>
    </location>
</feature>
<proteinExistence type="predicted"/>
<sequence length="69" mass="7413">MNLFFANLYLMGLDVKDRLTRDDRGATAVEYGLMVAGIAMVIIGAVFLFGGKLEGLFNGFKFDSATTAG</sequence>
<organism evidence="2 3">
    <name type="scientific">Rhodococcus hoagii</name>
    <name type="common">Corynebacterium equii</name>
    <dbReference type="NCBI Taxonomy" id="43767"/>
    <lineage>
        <taxon>Bacteria</taxon>
        <taxon>Bacillati</taxon>
        <taxon>Actinomycetota</taxon>
        <taxon>Actinomycetes</taxon>
        <taxon>Mycobacteriales</taxon>
        <taxon>Nocardiaceae</taxon>
        <taxon>Prescottella</taxon>
    </lineage>
</organism>
<keyword evidence="1" id="KW-0812">Transmembrane</keyword>
<name>A0AAE2W2A7_RHOHA</name>
<evidence type="ECO:0000313" key="2">
    <source>
        <dbReference type="EMBL" id="MBM4712697.1"/>
    </source>
</evidence>
<gene>
    <name evidence="2" type="ORF">GS551_00545</name>
</gene>
<protein>
    <submittedName>
        <fullName evidence="2">Flp family type IVb pilin</fullName>
    </submittedName>
</protein>
<dbReference type="Proteomes" id="UP000706122">
    <property type="component" value="Unassembled WGS sequence"/>
</dbReference>
<accession>A0AAE2W2A7</accession>
<dbReference type="InterPro" id="IPR007047">
    <property type="entry name" value="Flp_Fap"/>
</dbReference>
<reference evidence="2" key="1">
    <citation type="submission" date="2019-11" db="EMBL/GenBank/DDBJ databases">
        <title>Spread of Macrolides and rifampicin resistant Rhodococcus equi in clinical isolates in the USA.</title>
        <authorList>
            <person name="Alvarez-Narvaez S."/>
            <person name="Huber L."/>
            <person name="Cohen N.D."/>
            <person name="Slovis N."/>
            <person name="Greiter M."/>
            <person name="Giguere S."/>
            <person name="Hart K."/>
        </authorList>
    </citation>
    <scope>NUCLEOTIDE SEQUENCE</scope>
    <source>
        <strain evidence="2">Lh_5</strain>
    </source>
</reference>
<keyword evidence="1" id="KW-0472">Membrane</keyword>
<dbReference type="AlphaFoldDB" id="A0AAE2W2A7"/>
<evidence type="ECO:0000313" key="3">
    <source>
        <dbReference type="Proteomes" id="UP000706122"/>
    </source>
</evidence>
<evidence type="ECO:0000256" key="1">
    <source>
        <dbReference type="SAM" id="Phobius"/>
    </source>
</evidence>
<dbReference type="RefSeq" id="WP_064057687.1">
    <property type="nucleotide sequence ID" value="NZ_CP093553.1"/>
</dbReference>